<keyword evidence="3" id="KW-1185">Reference proteome</keyword>
<dbReference type="PANTHER" id="PTHR35400">
    <property type="entry name" value="SLR1083 PROTEIN"/>
    <property type="match status" value="1"/>
</dbReference>
<keyword evidence="2" id="KW-0255">Endonuclease</keyword>
<dbReference type="InterPro" id="IPR011335">
    <property type="entry name" value="Restrct_endonuc-II-like"/>
</dbReference>
<gene>
    <name evidence="2" type="ORF">R5W23_000478</name>
</gene>
<evidence type="ECO:0000313" key="2">
    <source>
        <dbReference type="EMBL" id="MDY3559485.1"/>
    </source>
</evidence>
<reference evidence="3" key="1">
    <citation type="journal article" date="2023" name="Mar. Drugs">
        <title>Gemmata algarum, a Novel Planctomycete Isolated from an Algal Mat, Displays Antimicrobial Activity.</title>
        <authorList>
            <person name="Kumar G."/>
            <person name="Kallscheuer N."/>
            <person name="Kashif M."/>
            <person name="Ahamad S."/>
            <person name="Jagadeeshwari U."/>
            <person name="Pannikurungottu S."/>
            <person name="Haufschild T."/>
            <person name="Kabuu M."/>
            <person name="Sasikala C."/>
            <person name="Jogler C."/>
            <person name="Ramana C."/>
        </authorList>
    </citation>
    <scope>NUCLEOTIDE SEQUENCE [LARGE SCALE GENOMIC DNA]</scope>
    <source>
        <strain evidence="3">JC673</strain>
    </source>
</reference>
<dbReference type="PANTHER" id="PTHR35400:SF3">
    <property type="entry name" value="SLL1072 PROTEIN"/>
    <property type="match status" value="1"/>
</dbReference>
<comment type="caution">
    <text evidence="2">The sequence shown here is derived from an EMBL/GenBank/DDBJ whole genome shotgun (WGS) entry which is preliminary data.</text>
</comment>
<accession>A0ABU5EYF7</accession>
<dbReference type="Gene3D" id="3.90.1570.10">
    <property type="entry name" value="tt1808, chain A"/>
    <property type="match status" value="1"/>
</dbReference>
<keyword evidence="2" id="KW-0540">Nuclease</keyword>
<dbReference type="InterPro" id="IPR008538">
    <property type="entry name" value="Uma2"/>
</dbReference>
<evidence type="ECO:0000313" key="3">
    <source>
        <dbReference type="Proteomes" id="UP001272242"/>
    </source>
</evidence>
<dbReference type="RefSeq" id="WP_320686238.1">
    <property type="nucleotide sequence ID" value="NZ_JAXBLV010000110.1"/>
</dbReference>
<name>A0ABU5EYF7_9BACT</name>
<dbReference type="EMBL" id="JAXBLV010000110">
    <property type="protein sequence ID" value="MDY3559485.1"/>
    <property type="molecule type" value="Genomic_DNA"/>
</dbReference>
<proteinExistence type="predicted"/>
<organism evidence="2 3">
    <name type="scientific">Gemmata algarum</name>
    <dbReference type="NCBI Taxonomy" id="2975278"/>
    <lineage>
        <taxon>Bacteria</taxon>
        <taxon>Pseudomonadati</taxon>
        <taxon>Planctomycetota</taxon>
        <taxon>Planctomycetia</taxon>
        <taxon>Gemmatales</taxon>
        <taxon>Gemmataceae</taxon>
        <taxon>Gemmata</taxon>
    </lineage>
</organism>
<dbReference type="Proteomes" id="UP001272242">
    <property type="component" value="Unassembled WGS sequence"/>
</dbReference>
<sequence length="150" mass="16492">MSTPVLPAHRTQAATAQRMTENWLRNVFAPNLYTVRWHDGTDASAPDVSVVRVHPATDAERVPVLVVEIEDADAGYDLAEQASRHAAAGVLDYWVIDVVARQLHIFRDPRPDPAARHGFSYNSVRVCSPNALVSPLVAELHLAQVVDLLP</sequence>
<dbReference type="InterPro" id="IPR012296">
    <property type="entry name" value="Nuclease_put_TT1808"/>
</dbReference>
<protein>
    <submittedName>
        <fullName evidence="2">Uma2 family endonuclease</fullName>
    </submittedName>
</protein>
<dbReference type="Pfam" id="PF05685">
    <property type="entry name" value="Uma2"/>
    <property type="match status" value="1"/>
</dbReference>
<feature type="domain" description="Putative restriction endonuclease" evidence="1">
    <location>
        <begin position="4"/>
        <end position="111"/>
    </location>
</feature>
<dbReference type="SUPFAM" id="SSF52980">
    <property type="entry name" value="Restriction endonuclease-like"/>
    <property type="match status" value="1"/>
</dbReference>
<keyword evidence="2" id="KW-0378">Hydrolase</keyword>
<dbReference type="CDD" id="cd06260">
    <property type="entry name" value="DUF820-like"/>
    <property type="match status" value="1"/>
</dbReference>
<evidence type="ECO:0000259" key="1">
    <source>
        <dbReference type="Pfam" id="PF05685"/>
    </source>
</evidence>
<dbReference type="GO" id="GO:0004519">
    <property type="term" value="F:endonuclease activity"/>
    <property type="evidence" value="ECO:0007669"/>
    <property type="project" value="UniProtKB-KW"/>
</dbReference>